<evidence type="ECO:0000313" key="2">
    <source>
        <dbReference type="Proteomes" id="UP001161017"/>
    </source>
</evidence>
<proteinExistence type="predicted"/>
<dbReference type="EMBL" id="JAPUFD010000004">
    <property type="protein sequence ID" value="MDI1487049.1"/>
    <property type="molecule type" value="Genomic_DNA"/>
</dbReference>
<dbReference type="NCBIfam" id="TIGR01456">
    <property type="entry name" value="CECR5"/>
    <property type="match status" value="1"/>
</dbReference>
<gene>
    <name evidence="1" type="ORF">OHK93_006312</name>
</gene>
<reference evidence="1" key="1">
    <citation type="journal article" date="2023" name="Genome Biol. Evol.">
        <title>First Whole Genome Sequence and Flow Cytometry Genome Size Data for the Lichen-Forming Fungus Ramalina farinacea (Ascomycota).</title>
        <authorList>
            <person name="Llewellyn T."/>
            <person name="Mian S."/>
            <person name="Hill R."/>
            <person name="Leitch I.J."/>
            <person name="Gaya E."/>
        </authorList>
    </citation>
    <scope>NUCLEOTIDE SEQUENCE</scope>
    <source>
        <strain evidence="1">LIQ254RAFAR</strain>
    </source>
</reference>
<dbReference type="NCBIfam" id="TIGR01460">
    <property type="entry name" value="HAD-SF-IIA"/>
    <property type="match status" value="1"/>
</dbReference>
<dbReference type="Proteomes" id="UP001161017">
    <property type="component" value="Unassembled WGS sequence"/>
</dbReference>
<dbReference type="GO" id="GO:0005739">
    <property type="term" value="C:mitochondrion"/>
    <property type="evidence" value="ECO:0007669"/>
    <property type="project" value="TreeGrafter"/>
</dbReference>
<sequence length="371" mass="41703">MQKPMSCIDGVLLRSSKPLPNARKSLEHLQKRRIPFILLTNGGGKSEEERVKQVSQLLDIPLNISMFVQSHTPFQQLVDGKFGGSDYQKLKTKTVLVVGGEGARCRQVAKGYGFERVITPGDIITAYPHLMPFADPERYKMHSQSVDRPLSARHLSPHSAREDLLKIDAILVFNDPRDWVLDIQLIVDLLLSQSGYLGSLSPKNGDSSLPNKGYQQDGQPPIYFSNPDLFWAAEYHLPRFGQGAFREALEGVWNAITGGERAGVTLNKTMIGKPFQKTFDFAEQRLLAHREELHGTVQQLHDVYMIGDNPESDILGANRYRSPRNVRWHSILVRTGVYESGEPRVKPTAIVHDVWEATQSALRQSSEQVLL</sequence>
<comment type="caution">
    <text evidence="1">The sequence shown here is derived from an EMBL/GenBank/DDBJ whole genome shotgun (WGS) entry which is preliminary data.</text>
</comment>
<organism evidence="1 2">
    <name type="scientific">Ramalina farinacea</name>
    <dbReference type="NCBI Taxonomy" id="258253"/>
    <lineage>
        <taxon>Eukaryota</taxon>
        <taxon>Fungi</taxon>
        <taxon>Dikarya</taxon>
        <taxon>Ascomycota</taxon>
        <taxon>Pezizomycotina</taxon>
        <taxon>Lecanoromycetes</taxon>
        <taxon>OSLEUM clade</taxon>
        <taxon>Lecanoromycetidae</taxon>
        <taxon>Lecanorales</taxon>
        <taxon>Lecanorineae</taxon>
        <taxon>Ramalinaceae</taxon>
        <taxon>Ramalina</taxon>
    </lineage>
</organism>
<dbReference type="Pfam" id="PF13242">
    <property type="entry name" value="Hydrolase_like"/>
    <property type="match status" value="1"/>
</dbReference>
<dbReference type="SUPFAM" id="SSF56784">
    <property type="entry name" value="HAD-like"/>
    <property type="match status" value="1"/>
</dbReference>
<dbReference type="InterPro" id="IPR006357">
    <property type="entry name" value="HAD-SF_hydro_IIA"/>
</dbReference>
<name>A0AA43TTE5_9LECA</name>
<dbReference type="InterPro" id="IPR036412">
    <property type="entry name" value="HAD-like_sf"/>
</dbReference>
<dbReference type="Pfam" id="PF13344">
    <property type="entry name" value="Hydrolase_6"/>
    <property type="match status" value="1"/>
</dbReference>
<evidence type="ECO:0000313" key="1">
    <source>
        <dbReference type="EMBL" id="MDI1487049.1"/>
    </source>
</evidence>
<dbReference type="Gene3D" id="3.40.50.1000">
    <property type="entry name" value="HAD superfamily/HAD-like"/>
    <property type="match status" value="2"/>
</dbReference>
<dbReference type="AlphaFoldDB" id="A0AA43TTE5"/>
<protein>
    <recommendedName>
        <fullName evidence="3">HAD-superfamily subfamily IIA hydrolase</fullName>
    </recommendedName>
</protein>
<accession>A0AA43TTE5</accession>
<evidence type="ECO:0008006" key="3">
    <source>
        <dbReference type="Google" id="ProtNLM"/>
    </source>
</evidence>
<dbReference type="InterPro" id="IPR050324">
    <property type="entry name" value="CDP-alcohol_PTase-I"/>
</dbReference>
<dbReference type="InterPro" id="IPR023214">
    <property type="entry name" value="HAD_sf"/>
</dbReference>
<dbReference type="PANTHER" id="PTHR14269">
    <property type="entry name" value="CDP-DIACYLGLYCEROL--GLYCEROL-3-PHOSPHATE 3-PHOSPHATIDYLTRANSFERASE-RELATED"/>
    <property type="match status" value="1"/>
</dbReference>
<dbReference type="GO" id="GO:0046474">
    <property type="term" value="P:glycerophospholipid biosynthetic process"/>
    <property type="evidence" value="ECO:0007669"/>
    <property type="project" value="TreeGrafter"/>
</dbReference>
<keyword evidence="2" id="KW-1185">Reference proteome</keyword>
<dbReference type="InterPro" id="IPR006353">
    <property type="entry name" value="HAD-SF_hydro_IIA_CECR5"/>
</dbReference>
<dbReference type="PANTHER" id="PTHR14269:SF57">
    <property type="entry name" value="SUPERFAMILY HYDROLASE, PUTATIVE (AFU_ORTHOLOGUE AFUA_2G02580)-RELATED"/>
    <property type="match status" value="1"/>
</dbReference>